<organism evidence="9 10">
    <name type="scientific">Agromyces seonyuensis</name>
    <dbReference type="NCBI Taxonomy" id="2662446"/>
    <lineage>
        <taxon>Bacteria</taxon>
        <taxon>Bacillati</taxon>
        <taxon>Actinomycetota</taxon>
        <taxon>Actinomycetes</taxon>
        <taxon>Micrococcales</taxon>
        <taxon>Microbacteriaceae</taxon>
        <taxon>Agromyces</taxon>
    </lineage>
</organism>
<feature type="domain" description="ABC transmembrane type-1" evidence="8">
    <location>
        <begin position="94"/>
        <end position="286"/>
    </location>
</feature>
<evidence type="ECO:0000256" key="4">
    <source>
        <dbReference type="ARBA" id="ARBA00022692"/>
    </source>
</evidence>
<evidence type="ECO:0000256" key="3">
    <source>
        <dbReference type="ARBA" id="ARBA00022475"/>
    </source>
</evidence>
<dbReference type="GO" id="GO:0055085">
    <property type="term" value="P:transmembrane transport"/>
    <property type="evidence" value="ECO:0007669"/>
    <property type="project" value="InterPro"/>
</dbReference>
<keyword evidence="3" id="KW-1003">Cell membrane</keyword>
<name>A0A6I4NX51_9MICO</name>
<evidence type="ECO:0000313" key="10">
    <source>
        <dbReference type="Proteomes" id="UP000438182"/>
    </source>
</evidence>
<evidence type="ECO:0000259" key="8">
    <source>
        <dbReference type="PROSITE" id="PS50928"/>
    </source>
</evidence>
<dbReference type="EMBL" id="WSTA01000040">
    <property type="protein sequence ID" value="MWB98880.1"/>
    <property type="molecule type" value="Genomic_DNA"/>
</dbReference>
<dbReference type="PANTHER" id="PTHR43744">
    <property type="entry name" value="ABC TRANSPORTER PERMEASE PROTEIN MG189-RELATED-RELATED"/>
    <property type="match status" value="1"/>
</dbReference>
<feature type="transmembrane region" description="Helical" evidence="7">
    <location>
        <begin position="98"/>
        <end position="119"/>
    </location>
</feature>
<dbReference type="RefSeq" id="WP_160424612.1">
    <property type="nucleotide sequence ID" value="NZ_WSTA01000040.1"/>
</dbReference>
<feature type="transmembrane region" description="Helical" evidence="7">
    <location>
        <begin position="131"/>
        <end position="154"/>
    </location>
</feature>
<evidence type="ECO:0000256" key="5">
    <source>
        <dbReference type="ARBA" id="ARBA00022989"/>
    </source>
</evidence>
<evidence type="ECO:0000313" key="9">
    <source>
        <dbReference type="EMBL" id="MWB98880.1"/>
    </source>
</evidence>
<keyword evidence="2 7" id="KW-0813">Transport</keyword>
<evidence type="ECO:0000256" key="6">
    <source>
        <dbReference type="ARBA" id="ARBA00023136"/>
    </source>
</evidence>
<sequence>MTHTTTLDTVARPSVQAPAPEQRSRARWLRRVPGWVVVTLLMIAVVYPLFWLLTGSFKTQNEFLNNPTWALPEDWTNLDNYIEAFTTGNLGTYIKNSVLATLPALFFTIVFGVAAGFALEVMVWKGRGTVLLLFLAGIMVPGQMILLPLFTIYFQTGLTGSLWPLIITYTAIGLPLTVFMMATFFRGVPREIFEAATLDGASIYRQFWSIGFPMVKNAIFTVALVQFFFIWNDLLIALTFTNRDDLRTIQVGLLNFTGQFGQVQYGPTFAAVCVNVFGTLVIYLFLNQRVMKGMTAGAVKG</sequence>
<dbReference type="InterPro" id="IPR000515">
    <property type="entry name" value="MetI-like"/>
</dbReference>
<protein>
    <submittedName>
        <fullName evidence="9">ABC transporter permease subunit</fullName>
    </submittedName>
</protein>
<dbReference type="AlphaFoldDB" id="A0A6I4NX51"/>
<keyword evidence="10" id="KW-1185">Reference proteome</keyword>
<dbReference type="Proteomes" id="UP000438182">
    <property type="component" value="Unassembled WGS sequence"/>
</dbReference>
<evidence type="ECO:0000256" key="7">
    <source>
        <dbReference type="RuleBase" id="RU363032"/>
    </source>
</evidence>
<feature type="transmembrane region" description="Helical" evidence="7">
    <location>
        <begin position="32"/>
        <end position="53"/>
    </location>
</feature>
<dbReference type="PANTHER" id="PTHR43744:SF12">
    <property type="entry name" value="ABC TRANSPORTER PERMEASE PROTEIN MG189-RELATED"/>
    <property type="match status" value="1"/>
</dbReference>
<dbReference type="Pfam" id="PF00528">
    <property type="entry name" value="BPD_transp_1"/>
    <property type="match status" value="1"/>
</dbReference>
<comment type="subcellular location">
    <subcellularLocation>
        <location evidence="1 7">Cell membrane</location>
        <topology evidence="1 7">Multi-pass membrane protein</topology>
    </subcellularLocation>
</comment>
<evidence type="ECO:0000256" key="1">
    <source>
        <dbReference type="ARBA" id="ARBA00004651"/>
    </source>
</evidence>
<dbReference type="GO" id="GO:0005886">
    <property type="term" value="C:plasma membrane"/>
    <property type="evidence" value="ECO:0007669"/>
    <property type="project" value="UniProtKB-SubCell"/>
</dbReference>
<accession>A0A6I4NX51</accession>
<feature type="transmembrane region" description="Helical" evidence="7">
    <location>
        <begin position="207"/>
        <end position="231"/>
    </location>
</feature>
<keyword evidence="4 7" id="KW-0812">Transmembrane</keyword>
<keyword evidence="6 7" id="KW-0472">Membrane</keyword>
<dbReference type="Gene3D" id="1.10.3720.10">
    <property type="entry name" value="MetI-like"/>
    <property type="match status" value="1"/>
</dbReference>
<comment type="caution">
    <text evidence="9">The sequence shown here is derived from an EMBL/GenBank/DDBJ whole genome shotgun (WGS) entry which is preliminary data.</text>
</comment>
<proteinExistence type="inferred from homology"/>
<comment type="similarity">
    <text evidence="7">Belongs to the binding-protein-dependent transport system permease family.</text>
</comment>
<gene>
    <name evidence="9" type="ORF">GB864_10010</name>
</gene>
<dbReference type="CDD" id="cd06261">
    <property type="entry name" value="TM_PBP2"/>
    <property type="match status" value="1"/>
</dbReference>
<dbReference type="SUPFAM" id="SSF161098">
    <property type="entry name" value="MetI-like"/>
    <property type="match status" value="1"/>
</dbReference>
<feature type="transmembrane region" description="Helical" evidence="7">
    <location>
        <begin position="265"/>
        <end position="286"/>
    </location>
</feature>
<evidence type="ECO:0000256" key="2">
    <source>
        <dbReference type="ARBA" id="ARBA00022448"/>
    </source>
</evidence>
<keyword evidence="5 7" id="KW-1133">Transmembrane helix</keyword>
<feature type="transmembrane region" description="Helical" evidence="7">
    <location>
        <begin position="166"/>
        <end position="186"/>
    </location>
</feature>
<dbReference type="InterPro" id="IPR035906">
    <property type="entry name" value="MetI-like_sf"/>
</dbReference>
<reference evidence="9 10" key="1">
    <citation type="submission" date="2019-12" db="EMBL/GenBank/DDBJ databases">
        <authorList>
            <person name="Kim Y.S."/>
        </authorList>
    </citation>
    <scope>NUCLEOTIDE SEQUENCE [LARGE SCALE GENOMIC DNA]</scope>
    <source>
        <strain evidence="9 10">MMS17-SY077</strain>
    </source>
</reference>
<dbReference type="PROSITE" id="PS50928">
    <property type="entry name" value="ABC_TM1"/>
    <property type="match status" value="1"/>
</dbReference>